<comment type="similarity">
    <text evidence="1">Belongs to the glycosyl hydrolase 13 family.</text>
</comment>
<keyword evidence="4" id="KW-1185">Reference proteome</keyword>
<proteinExistence type="inferred from homology"/>
<accession>A0AAF0CG97</accession>
<evidence type="ECO:0000313" key="4">
    <source>
        <dbReference type="Proteomes" id="UP001214043"/>
    </source>
</evidence>
<dbReference type="Gene3D" id="3.90.400.10">
    <property type="entry name" value="Oligo-1,6-glucosidase, Domain 2"/>
    <property type="match status" value="1"/>
</dbReference>
<dbReference type="KEGG" id="hfl:PUV54_12145"/>
<name>A0AAF0CG97_9PROT</name>
<dbReference type="SUPFAM" id="SSF51445">
    <property type="entry name" value="(Trans)glycosidases"/>
    <property type="match status" value="1"/>
</dbReference>
<keyword evidence="3" id="KW-0378">Hydrolase</keyword>
<evidence type="ECO:0000259" key="2">
    <source>
        <dbReference type="SMART" id="SM00642"/>
    </source>
</evidence>
<dbReference type="Gene3D" id="3.20.20.80">
    <property type="entry name" value="Glycosidases"/>
    <property type="match status" value="2"/>
</dbReference>
<dbReference type="SMART" id="SM00642">
    <property type="entry name" value="Aamy"/>
    <property type="match status" value="1"/>
</dbReference>
<dbReference type="InterPro" id="IPR045857">
    <property type="entry name" value="O16G_dom_2"/>
</dbReference>
<dbReference type="GO" id="GO:0009313">
    <property type="term" value="P:oligosaccharide catabolic process"/>
    <property type="evidence" value="ECO:0007669"/>
    <property type="project" value="TreeGrafter"/>
</dbReference>
<dbReference type="PANTHER" id="PTHR10357">
    <property type="entry name" value="ALPHA-AMYLASE FAMILY MEMBER"/>
    <property type="match status" value="1"/>
</dbReference>
<evidence type="ECO:0000313" key="3">
    <source>
        <dbReference type="EMBL" id="WDI33251.1"/>
    </source>
</evidence>
<dbReference type="InterPro" id="IPR006047">
    <property type="entry name" value="GH13_cat_dom"/>
</dbReference>
<dbReference type="InterPro" id="IPR017853">
    <property type="entry name" value="GH"/>
</dbReference>
<reference evidence="3" key="1">
    <citation type="submission" date="2023-02" db="EMBL/GenBank/DDBJ databases">
        <title>Genome sequence of Hyphococcus flavus.</title>
        <authorList>
            <person name="Rong J.-C."/>
            <person name="Zhao Q."/>
            <person name="Yi M."/>
            <person name="Wu J.-Y."/>
        </authorList>
    </citation>
    <scope>NUCLEOTIDE SEQUENCE</scope>
    <source>
        <strain evidence="3">MCCC 1K03223</strain>
    </source>
</reference>
<organism evidence="3 4">
    <name type="scientific">Hyphococcus flavus</name>
    <dbReference type="NCBI Taxonomy" id="1866326"/>
    <lineage>
        <taxon>Bacteria</taxon>
        <taxon>Pseudomonadati</taxon>
        <taxon>Pseudomonadota</taxon>
        <taxon>Alphaproteobacteria</taxon>
        <taxon>Parvularculales</taxon>
        <taxon>Parvularculaceae</taxon>
        <taxon>Hyphococcus</taxon>
    </lineage>
</organism>
<dbReference type="GO" id="GO:0004556">
    <property type="term" value="F:alpha-amylase activity"/>
    <property type="evidence" value="ECO:0007669"/>
    <property type="project" value="TreeGrafter"/>
</dbReference>
<dbReference type="Proteomes" id="UP001214043">
    <property type="component" value="Chromosome"/>
</dbReference>
<gene>
    <name evidence="3" type="ORF">PUV54_12145</name>
</gene>
<protein>
    <submittedName>
        <fullName evidence="3">Alpha-amylase family glycosyl hydrolase</fullName>
    </submittedName>
</protein>
<feature type="domain" description="Glycosyl hydrolase family 13 catalytic" evidence="2">
    <location>
        <begin position="7"/>
        <end position="392"/>
    </location>
</feature>
<dbReference type="Pfam" id="PF00128">
    <property type="entry name" value="Alpha-amylase"/>
    <property type="match status" value="1"/>
</dbReference>
<evidence type="ECO:0000256" key="1">
    <source>
        <dbReference type="ARBA" id="ARBA00008061"/>
    </source>
</evidence>
<dbReference type="AlphaFoldDB" id="A0AAF0CG97"/>
<dbReference type="EMBL" id="CP118166">
    <property type="protein sequence ID" value="WDI33251.1"/>
    <property type="molecule type" value="Genomic_DNA"/>
</dbReference>
<dbReference type="PANTHER" id="PTHR10357:SF179">
    <property type="entry name" value="NEUTRAL AND BASIC AMINO ACID TRANSPORT PROTEIN RBAT"/>
    <property type="match status" value="1"/>
</dbReference>
<sequence length="515" mass="59431">MSSVIYHVYVRSYFDSNDDGVGDLNGLKSKLDYIQSCGANAVWISPVHPSPNNDWGYDVSDFNSILPEYGSMEDFDSLIEKAASKKIHIILDEVFSHTSNQHPWFVDSSWGGQKKDWYVWAEPKEDGTPPNNWLSVFGGPAWKYNPLTREYYFHKFFESQPKLNLHNPEVRAEILNVLSLWLDKGVSGFRLDVANTYAHDSALRDNPPVPPEQRTDWHWLFPPRLQQNIYDANRPENAAFLREIRAVANKYDDAFMFGEFSERPDLIDSYSGGKEGLHSFYTFELLDLEDITPKKIADIYGQINARSIWPLISFSNHDVTRATTRLFPKQTNFRSNQAKLILFMLMTLRGTPIIFQGEELGLQQTDMPTLESIRDSVGKEYFPLYKGRDGARTPMSWSTTKNNNGFSEGEPWIHTPKYESGYSVDEQHKEPTSILNFFRKLSEFRNNNHDFIFSSFETIEASDDIWRFKRGEHLAYVNFSEKELEIVPEPNAECVLSNGLDGYMLQPYGCALFRK</sequence>